<keyword evidence="2" id="KW-1133">Transmembrane helix</keyword>
<feature type="transmembrane region" description="Helical" evidence="2">
    <location>
        <begin position="410"/>
        <end position="433"/>
    </location>
</feature>
<gene>
    <name evidence="3" type="ORF">AAF712_009138</name>
</gene>
<dbReference type="Gene3D" id="1.50.10.20">
    <property type="match status" value="1"/>
</dbReference>
<evidence type="ECO:0000313" key="3">
    <source>
        <dbReference type="EMBL" id="KAL0063948.1"/>
    </source>
</evidence>
<proteinExistence type="predicted"/>
<evidence type="ECO:0000256" key="1">
    <source>
        <dbReference type="SAM" id="MobiDB-lite"/>
    </source>
</evidence>
<comment type="caution">
    <text evidence="3">The sequence shown here is derived from an EMBL/GenBank/DDBJ whole genome shotgun (WGS) entry which is preliminary data.</text>
</comment>
<evidence type="ECO:0008006" key="5">
    <source>
        <dbReference type="Google" id="ProtNLM"/>
    </source>
</evidence>
<dbReference type="PANTHER" id="PTHR47791:SF3">
    <property type="entry name" value="MEIOTICALLY UP-REGULATED GENE 191 PROTEIN"/>
    <property type="match status" value="1"/>
</dbReference>
<dbReference type="Proteomes" id="UP001437256">
    <property type="component" value="Unassembled WGS sequence"/>
</dbReference>
<feature type="region of interest" description="Disordered" evidence="1">
    <location>
        <begin position="525"/>
        <end position="544"/>
    </location>
</feature>
<dbReference type="SUPFAM" id="SSF48208">
    <property type="entry name" value="Six-hairpin glycosidases"/>
    <property type="match status" value="1"/>
</dbReference>
<dbReference type="InterPro" id="IPR008928">
    <property type="entry name" value="6-hairpin_glycosidase_sf"/>
</dbReference>
<dbReference type="PANTHER" id="PTHR47791">
    <property type="entry name" value="MEIOTICALLY UP-REGULATED GENE 191 PROTEIN"/>
    <property type="match status" value="1"/>
</dbReference>
<keyword evidence="2" id="KW-0472">Membrane</keyword>
<organism evidence="3 4">
    <name type="scientific">Marasmius tenuissimus</name>
    <dbReference type="NCBI Taxonomy" id="585030"/>
    <lineage>
        <taxon>Eukaryota</taxon>
        <taxon>Fungi</taxon>
        <taxon>Dikarya</taxon>
        <taxon>Basidiomycota</taxon>
        <taxon>Agaricomycotina</taxon>
        <taxon>Agaricomycetes</taxon>
        <taxon>Agaricomycetidae</taxon>
        <taxon>Agaricales</taxon>
        <taxon>Marasmiineae</taxon>
        <taxon>Marasmiaceae</taxon>
        <taxon>Marasmius</taxon>
    </lineage>
</organism>
<reference evidence="3 4" key="1">
    <citation type="submission" date="2024-05" db="EMBL/GenBank/DDBJ databases">
        <title>A draft genome resource for the thread blight pathogen Marasmius tenuissimus strain MS-2.</title>
        <authorList>
            <person name="Yulfo-Soto G.E."/>
            <person name="Baruah I.K."/>
            <person name="Amoako-Attah I."/>
            <person name="Bukari Y."/>
            <person name="Meinhardt L.W."/>
            <person name="Bailey B.A."/>
            <person name="Cohen S.P."/>
        </authorList>
    </citation>
    <scope>NUCLEOTIDE SEQUENCE [LARGE SCALE GENOMIC DNA]</scope>
    <source>
        <strain evidence="3 4">MS-2</strain>
    </source>
</reference>
<name>A0ABR2ZT61_9AGAR</name>
<dbReference type="EMBL" id="JBBXMP010000070">
    <property type="protein sequence ID" value="KAL0063948.1"/>
    <property type="molecule type" value="Genomic_DNA"/>
</dbReference>
<evidence type="ECO:0000313" key="4">
    <source>
        <dbReference type="Proteomes" id="UP001437256"/>
    </source>
</evidence>
<dbReference type="Pfam" id="PF03663">
    <property type="entry name" value="Glyco_hydro_76"/>
    <property type="match status" value="1"/>
</dbReference>
<dbReference type="InterPro" id="IPR053169">
    <property type="entry name" value="MUG_Protein"/>
</dbReference>
<accession>A0ABR2ZT61</accession>
<keyword evidence="2" id="KW-0812">Transmembrane</keyword>
<protein>
    <recommendedName>
        <fullName evidence="5">Glycoside hydrolase family 76 protein</fullName>
    </recommendedName>
</protein>
<evidence type="ECO:0000256" key="2">
    <source>
        <dbReference type="SAM" id="Phobius"/>
    </source>
</evidence>
<dbReference type="InterPro" id="IPR005198">
    <property type="entry name" value="Glyco_hydro_76"/>
</dbReference>
<keyword evidence="4" id="KW-1185">Reference proteome</keyword>
<sequence length="544" mass="60423">MVCGLDIFNKLALAAVLFTSFTFGVAHEIALDATPSGWRNTSITIPLSVRTTLARDALETVMKSFNKSSGQLDGMHSALLAIAMLCEPDYLSAFLGDNYQYTGVLYAQMAELDLFTDKSQFQEALSFYFPLAEALKPDFLHRNVSELNYGVMYGLAAIRAYATYKDKTYITYAETAWDSLREYTLSDSDVQAGKSAVKSITYPSGCGGVGLSTGNFMILSAMLAEATGNQTYFVAATQTLDFFRSQLYDDKRGLLEDGISAVTCARKADFLPYNTGFMIEGMAVLGSVAKNETMLQFLQETVKSAIYTNEWNASNGSMNRTDWYIVHALSTTYRRNIVNADLQKLILEYLAIQYNAALNFQRTQDPQKQTVALTYLVSGILLENSTTTPLDPSTPSAIKTPQRSKNEEPAIIGAAVGATIFLVLTGIGLWLLWHRYRRQGGARDKEKLAYPVIPYPVDHQPVMLGGTNNAHDIGRWYDEIPHPSKKQQMIAEGHQDFQSPRLHSDDLPTEQLVRILQARFELRVGDSEDVPPPEYLSTAGDYPR</sequence>